<evidence type="ECO:0000313" key="1">
    <source>
        <dbReference type="EMBL" id="CAB4172864.1"/>
    </source>
</evidence>
<protein>
    <submittedName>
        <fullName evidence="1">Uncharacterized protein</fullName>
    </submittedName>
</protein>
<evidence type="ECO:0000313" key="2">
    <source>
        <dbReference type="EMBL" id="CAB4179007.1"/>
    </source>
</evidence>
<gene>
    <name evidence="2" type="ORF">UFOVP1024_28</name>
    <name evidence="1" type="ORF">UFOVP949_7</name>
</gene>
<dbReference type="EMBL" id="LR796893">
    <property type="protein sequence ID" value="CAB4172864.1"/>
    <property type="molecule type" value="Genomic_DNA"/>
</dbReference>
<name>A0A6J5PZW0_9CAUD</name>
<accession>A0A6J5PZW0</accession>
<organism evidence="1">
    <name type="scientific">uncultured Caudovirales phage</name>
    <dbReference type="NCBI Taxonomy" id="2100421"/>
    <lineage>
        <taxon>Viruses</taxon>
        <taxon>Duplodnaviria</taxon>
        <taxon>Heunggongvirae</taxon>
        <taxon>Uroviricota</taxon>
        <taxon>Caudoviricetes</taxon>
        <taxon>Peduoviridae</taxon>
        <taxon>Maltschvirus</taxon>
        <taxon>Maltschvirus maltsch</taxon>
    </lineage>
</organism>
<sequence>MPNVLKGNGMRFLKFMKDYYRDLTPAEVIQRELAQAHLDRLEAEGAVEYAQAVLDLNLNRIERLNTRLKEYK</sequence>
<reference evidence="1" key="1">
    <citation type="submission" date="2020-05" db="EMBL/GenBank/DDBJ databases">
        <authorList>
            <person name="Chiriac C."/>
            <person name="Salcher M."/>
            <person name="Ghai R."/>
            <person name="Kavagutti S V."/>
        </authorList>
    </citation>
    <scope>NUCLEOTIDE SEQUENCE</scope>
</reference>
<proteinExistence type="predicted"/>
<dbReference type="EMBL" id="LR796976">
    <property type="protein sequence ID" value="CAB4179007.1"/>
    <property type="molecule type" value="Genomic_DNA"/>
</dbReference>